<dbReference type="AlphaFoldDB" id="A0A9P5JYA6"/>
<evidence type="ECO:0000313" key="1">
    <source>
        <dbReference type="EMBL" id="KAF8468659.1"/>
    </source>
</evidence>
<accession>A0A9P5JYA6</accession>
<gene>
    <name evidence="1" type="ORF">DFH94DRAFT_276594</name>
</gene>
<proteinExistence type="predicted"/>
<protein>
    <submittedName>
        <fullName evidence="1">Uncharacterized protein</fullName>
    </submittedName>
</protein>
<dbReference type="Proteomes" id="UP000759537">
    <property type="component" value="Unassembled WGS sequence"/>
</dbReference>
<evidence type="ECO:0000313" key="2">
    <source>
        <dbReference type="Proteomes" id="UP000759537"/>
    </source>
</evidence>
<dbReference type="OrthoDB" id="1470350at2759"/>
<reference evidence="1" key="2">
    <citation type="journal article" date="2020" name="Nat. Commun.">
        <title>Large-scale genome sequencing of mycorrhizal fungi provides insights into the early evolution of symbiotic traits.</title>
        <authorList>
            <person name="Miyauchi S."/>
            <person name="Kiss E."/>
            <person name="Kuo A."/>
            <person name="Drula E."/>
            <person name="Kohler A."/>
            <person name="Sanchez-Garcia M."/>
            <person name="Morin E."/>
            <person name="Andreopoulos B."/>
            <person name="Barry K.W."/>
            <person name="Bonito G."/>
            <person name="Buee M."/>
            <person name="Carver A."/>
            <person name="Chen C."/>
            <person name="Cichocki N."/>
            <person name="Clum A."/>
            <person name="Culley D."/>
            <person name="Crous P.W."/>
            <person name="Fauchery L."/>
            <person name="Girlanda M."/>
            <person name="Hayes R.D."/>
            <person name="Keri Z."/>
            <person name="LaButti K."/>
            <person name="Lipzen A."/>
            <person name="Lombard V."/>
            <person name="Magnuson J."/>
            <person name="Maillard F."/>
            <person name="Murat C."/>
            <person name="Nolan M."/>
            <person name="Ohm R.A."/>
            <person name="Pangilinan J."/>
            <person name="Pereira M.F."/>
            <person name="Perotto S."/>
            <person name="Peter M."/>
            <person name="Pfister S."/>
            <person name="Riley R."/>
            <person name="Sitrit Y."/>
            <person name="Stielow J.B."/>
            <person name="Szollosi G."/>
            <person name="Zifcakova L."/>
            <person name="Stursova M."/>
            <person name="Spatafora J.W."/>
            <person name="Tedersoo L."/>
            <person name="Vaario L.M."/>
            <person name="Yamada A."/>
            <person name="Yan M."/>
            <person name="Wang P."/>
            <person name="Xu J."/>
            <person name="Bruns T."/>
            <person name="Baldrian P."/>
            <person name="Vilgalys R."/>
            <person name="Dunand C."/>
            <person name="Henrissat B."/>
            <person name="Grigoriev I.V."/>
            <person name="Hibbett D."/>
            <person name="Nagy L.G."/>
            <person name="Martin F.M."/>
        </authorList>
    </citation>
    <scope>NUCLEOTIDE SEQUENCE</scope>
    <source>
        <strain evidence="1">Prilba</strain>
    </source>
</reference>
<sequence length="123" mass="13871">MAKGFSLPSDWKVFCQGVKVHVSPWLLGPMINFPSPGLTFLCRHVELPDGIARRLIQSRLIDADDVDRKDALSRIVKANRSETERLAAYGRRARSSALHSFRSGPRDYGYCLGLNTFRTRNPP</sequence>
<name>A0A9P5JYA6_9AGAM</name>
<dbReference type="EMBL" id="WHVB01000030">
    <property type="protein sequence ID" value="KAF8468659.1"/>
    <property type="molecule type" value="Genomic_DNA"/>
</dbReference>
<reference evidence="1" key="1">
    <citation type="submission" date="2019-10" db="EMBL/GenBank/DDBJ databases">
        <authorList>
            <consortium name="DOE Joint Genome Institute"/>
            <person name="Kuo A."/>
            <person name="Miyauchi S."/>
            <person name="Kiss E."/>
            <person name="Drula E."/>
            <person name="Kohler A."/>
            <person name="Sanchez-Garcia M."/>
            <person name="Andreopoulos B."/>
            <person name="Barry K.W."/>
            <person name="Bonito G."/>
            <person name="Buee M."/>
            <person name="Carver A."/>
            <person name="Chen C."/>
            <person name="Cichocki N."/>
            <person name="Clum A."/>
            <person name="Culley D."/>
            <person name="Crous P.W."/>
            <person name="Fauchery L."/>
            <person name="Girlanda M."/>
            <person name="Hayes R."/>
            <person name="Keri Z."/>
            <person name="LaButti K."/>
            <person name="Lipzen A."/>
            <person name="Lombard V."/>
            <person name="Magnuson J."/>
            <person name="Maillard F."/>
            <person name="Morin E."/>
            <person name="Murat C."/>
            <person name="Nolan M."/>
            <person name="Ohm R."/>
            <person name="Pangilinan J."/>
            <person name="Pereira M."/>
            <person name="Perotto S."/>
            <person name="Peter M."/>
            <person name="Riley R."/>
            <person name="Sitrit Y."/>
            <person name="Stielow B."/>
            <person name="Szollosi G."/>
            <person name="Zifcakova L."/>
            <person name="Stursova M."/>
            <person name="Spatafora J.W."/>
            <person name="Tedersoo L."/>
            <person name="Vaario L.-M."/>
            <person name="Yamada A."/>
            <person name="Yan M."/>
            <person name="Wang P."/>
            <person name="Xu J."/>
            <person name="Bruns T."/>
            <person name="Baldrian P."/>
            <person name="Vilgalys R."/>
            <person name="Henrissat B."/>
            <person name="Grigoriev I.V."/>
            <person name="Hibbett D."/>
            <person name="Nagy L.G."/>
            <person name="Martin F.M."/>
        </authorList>
    </citation>
    <scope>NUCLEOTIDE SEQUENCE</scope>
    <source>
        <strain evidence="1">Prilba</strain>
    </source>
</reference>
<comment type="caution">
    <text evidence="1">The sequence shown here is derived from an EMBL/GenBank/DDBJ whole genome shotgun (WGS) entry which is preliminary data.</text>
</comment>
<keyword evidence="2" id="KW-1185">Reference proteome</keyword>
<organism evidence="1 2">
    <name type="scientific">Russula ochroleuca</name>
    <dbReference type="NCBI Taxonomy" id="152965"/>
    <lineage>
        <taxon>Eukaryota</taxon>
        <taxon>Fungi</taxon>
        <taxon>Dikarya</taxon>
        <taxon>Basidiomycota</taxon>
        <taxon>Agaricomycotina</taxon>
        <taxon>Agaricomycetes</taxon>
        <taxon>Russulales</taxon>
        <taxon>Russulaceae</taxon>
        <taxon>Russula</taxon>
    </lineage>
</organism>